<dbReference type="AlphaFoldDB" id="W1PGN6"/>
<proteinExistence type="inferred from homology"/>
<dbReference type="OrthoDB" id="248923at2759"/>
<dbReference type="SUPFAM" id="SSF56112">
    <property type="entry name" value="Protein kinase-like (PK-like)"/>
    <property type="match status" value="1"/>
</dbReference>
<feature type="compositionally biased region" description="Basic and acidic residues" evidence="3">
    <location>
        <begin position="383"/>
        <end position="403"/>
    </location>
</feature>
<keyword evidence="2" id="KW-0547">Nucleotide-binding</keyword>
<dbReference type="EMBL" id="KI393866">
    <property type="protein sequence ID" value="ERN06869.1"/>
    <property type="molecule type" value="Genomic_DNA"/>
</dbReference>
<accession>W1PGN6</accession>
<dbReference type="Proteomes" id="UP000017836">
    <property type="component" value="Unassembled WGS sequence"/>
</dbReference>
<feature type="domain" description="Protein kinase" evidence="4">
    <location>
        <begin position="18"/>
        <end position="280"/>
    </location>
</feature>
<name>W1PGN6_AMBTC</name>
<dbReference type="PANTHER" id="PTHR48014:SF7">
    <property type="entry name" value="SERINE_THREONINE-PROTEIN KINASE BLUS1"/>
    <property type="match status" value="1"/>
</dbReference>
<dbReference type="Gramene" id="ERN06869">
    <property type="protein sequence ID" value="ERN06869"/>
    <property type="gene ID" value="AMTR_s00005p00245880"/>
</dbReference>
<feature type="binding site" evidence="2">
    <location>
        <position position="47"/>
    </location>
    <ligand>
        <name>ATP</name>
        <dbReference type="ChEBI" id="CHEBI:30616"/>
    </ligand>
</feature>
<dbReference type="GO" id="GO:1902456">
    <property type="term" value="P:regulation of stomatal opening"/>
    <property type="evidence" value="ECO:0007669"/>
    <property type="project" value="EnsemblPlants"/>
</dbReference>
<dbReference type="InterPro" id="IPR000719">
    <property type="entry name" value="Prot_kinase_dom"/>
</dbReference>
<dbReference type="GO" id="GO:0005524">
    <property type="term" value="F:ATP binding"/>
    <property type="evidence" value="ECO:0007669"/>
    <property type="project" value="UniProtKB-UniRule"/>
</dbReference>
<dbReference type="Pfam" id="PF00069">
    <property type="entry name" value="Pkinase"/>
    <property type="match status" value="1"/>
</dbReference>
<dbReference type="InterPro" id="IPR047173">
    <property type="entry name" value="STRAD_A/B-like"/>
</dbReference>
<evidence type="ECO:0000313" key="5">
    <source>
        <dbReference type="EMBL" id="ERN06869.1"/>
    </source>
</evidence>
<dbReference type="PANTHER" id="PTHR48014">
    <property type="entry name" value="SERINE/THREONINE-PROTEIN KINASE FRAY2"/>
    <property type="match status" value="1"/>
</dbReference>
<dbReference type="Gene3D" id="3.30.200.20">
    <property type="entry name" value="Phosphorylase Kinase, domain 1"/>
    <property type="match status" value="1"/>
</dbReference>
<keyword evidence="6" id="KW-1185">Reference proteome</keyword>
<dbReference type="GO" id="GO:0043539">
    <property type="term" value="F:protein serine/threonine kinase activator activity"/>
    <property type="evidence" value="ECO:0007669"/>
    <property type="project" value="InterPro"/>
</dbReference>
<dbReference type="eggNOG" id="KOG0582">
    <property type="taxonomic scope" value="Eukaryota"/>
</dbReference>
<reference evidence="6" key="1">
    <citation type="journal article" date="2013" name="Science">
        <title>The Amborella genome and the evolution of flowering plants.</title>
        <authorList>
            <consortium name="Amborella Genome Project"/>
        </authorList>
    </citation>
    <scope>NUCLEOTIDE SEQUENCE [LARGE SCALE GENOMIC DNA]</scope>
</reference>
<comment type="similarity">
    <text evidence="1">Belongs to the protein kinase superfamily. STE Ser/Thr protein kinase family. STE20 subfamily.</text>
</comment>
<dbReference type="Gene3D" id="1.10.510.10">
    <property type="entry name" value="Transferase(Phosphotransferase) domain 1"/>
    <property type="match status" value="1"/>
</dbReference>
<evidence type="ECO:0000259" key="4">
    <source>
        <dbReference type="PROSITE" id="PS50011"/>
    </source>
</evidence>
<sequence>MATDPRLRVPYPLEASAYRIVHEIGQGLSSVVYLAECLPLGSTVAIKALDLDRAPTHRLDDIRCEAQTMTLLSHPNVLTAHCSFTVDHSLWVVMPFCSAGSLHSILSASFPSGFDETVIAIVLRDTVRALNYLHQQGHVHRDIKAGNILLDSMGLIKVADFGVSASLFDPSSLTKLQEMAGTPYWMAPEVIDSAARGGPGYDYKADVWSLGITALELAHGKLPRSDVPLGKAIVLSATKPFPASSRKKFSKAFREMVGLCLTHDPVKRPSASKLLKHSFFKHCKSSEYLVKHVLNDLPSVEVRFKAMAEAGRIPKQMVDDEEDEAHELQKTRRISGWNFDEDCFRFVPVFPFQEEQGAKNQENDERGAQKEQDQEINATGAQKEQDQAKNHEIDETGAQKEQDQANNQEIEAEEESEEAKNQEIRAGGVNKERESGDQEEREGETNQEGGEAKTVVSGGRMAAMIPELERILEHSEAQRQGLVRLVDMFVDGRREVELLDLLGSLQLEHDRLTSELEILTKRNEELQRQWEEATGVGRIEQPDMEGANPELQEP</sequence>
<feature type="compositionally biased region" description="Basic and acidic residues" evidence="3">
    <location>
        <begin position="361"/>
        <end position="373"/>
    </location>
</feature>
<dbReference type="GO" id="GO:0004674">
    <property type="term" value="F:protein serine/threonine kinase activity"/>
    <property type="evidence" value="ECO:0000318"/>
    <property type="project" value="GO_Central"/>
</dbReference>
<evidence type="ECO:0000256" key="3">
    <source>
        <dbReference type="SAM" id="MobiDB-lite"/>
    </source>
</evidence>
<dbReference type="FunFam" id="3.30.200.20:FF:000099">
    <property type="entry name" value="Serine/threonine-protein kinase BLUS1"/>
    <property type="match status" value="1"/>
</dbReference>
<dbReference type="PROSITE" id="PS50011">
    <property type="entry name" value="PROTEIN_KINASE_DOM"/>
    <property type="match status" value="1"/>
</dbReference>
<evidence type="ECO:0000256" key="2">
    <source>
        <dbReference type="PROSITE-ProRule" id="PRU10141"/>
    </source>
</evidence>
<feature type="region of interest" description="Disordered" evidence="3">
    <location>
        <begin position="356"/>
        <end position="456"/>
    </location>
</feature>
<dbReference type="GO" id="GO:0005829">
    <property type="term" value="C:cytosol"/>
    <property type="evidence" value="ECO:0007669"/>
    <property type="project" value="EnsemblPlants"/>
</dbReference>
<dbReference type="PROSITE" id="PS00107">
    <property type="entry name" value="PROTEIN_KINASE_ATP"/>
    <property type="match status" value="1"/>
</dbReference>
<dbReference type="InterPro" id="IPR011009">
    <property type="entry name" value="Kinase-like_dom_sf"/>
</dbReference>
<evidence type="ECO:0000256" key="1">
    <source>
        <dbReference type="ARBA" id="ARBA00008874"/>
    </source>
</evidence>
<organism evidence="5 6">
    <name type="scientific">Amborella trichopoda</name>
    <dbReference type="NCBI Taxonomy" id="13333"/>
    <lineage>
        <taxon>Eukaryota</taxon>
        <taxon>Viridiplantae</taxon>
        <taxon>Streptophyta</taxon>
        <taxon>Embryophyta</taxon>
        <taxon>Tracheophyta</taxon>
        <taxon>Spermatophyta</taxon>
        <taxon>Magnoliopsida</taxon>
        <taxon>Amborellales</taxon>
        <taxon>Amborellaceae</taxon>
        <taxon>Amborella</taxon>
    </lineage>
</organism>
<dbReference type="KEGG" id="atr:18435078"/>
<gene>
    <name evidence="5" type="ORF">AMTR_s00005p00245880</name>
</gene>
<keyword evidence="2" id="KW-0067">ATP-binding</keyword>
<feature type="region of interest" description="Disordered" evidence="3">
    <location>
        <begin position="532"/>
        <end position="554"/>
    </location>
</feature>
<dbReference type="SMART" id="SM00220">
    <property type="entry name" value="S_TKc"/>
    <property type="match status" value="1"/>
</dbReference>
<dbReference type="OMA" id="DIRCEAQ"/>
<dbReference type="InterPro" id="IPR017441">
    <property type="entry name" value="Protein_kinase_ATP_BS"/>
</dbReference>
<protein>
    <recommendedName>
        <fullName evidence="4">Protein kinase domain-containing protein</fullName>
    </recommendedName>
</protein>
<dbReference type="GO" id="GO:0005737">
    <property type="term" value="C:cytoplasm"/>
    <property type="evidence" value="ECO:0000318"/>
    <property type="project" value="GO_Central"/>
</dbReference>
<dbReference type="STRING" id="13333.W1PGN6"/>
<evidence type="ECO:0000313" key="6">
    <source>
        <dbReference type="Proteomes" id="UP000017836"/>
    </source>
</evidence>
<dbReference type="HOGENOM" id="CLU_000288_63_23_1"/>